<accession>A0A699YA58</accession>
<dbReference type="Proteomes" id="UP000485058">
    <property type="component" value="Unassembled WGS sequence"/>
</dbReference>
<reference evidence="1 2" key="1">
    <citation type="submission" date="2020-02" db="EMBL/GenBank/DDBJ databases">
        <title>Draft genome sequence of Haematococcus lacustris strain NIES-144.</title>
        <authorList>
            <person name="Morimoto D."/>
            <person name="Nakagawa S."/>
            <person name="Yoshida T."/>
            <person name="Sawayama S."/>
        </authorList>
    </citation>
    <scope>NUCLEOTIDE SEQUENCE [LARGE SCALE GENOMIC DNA]</scope>
    <source>
        <strain evidence="1 2">NIES-144</strain>
    </source>
</reference>
<dbReference type="AlphaFoldDB" id="A0A699YA58"/>
<protein>
    <submittedName>
        <fullName evidence="1">Uncharacterized protein</fullName>
    </submittedName>
</protein>
<organism evidence="1 2">
    <name type="scientific">Haematococcus lacustris</name>
    <name type="common">Green alga</name>
    <name type="synonym">Haematococcus pluvialis</name>
    <dbReference type="NCBI Taxonomy" id="44745"/>
    <lineage>
        <taxon>Eukaryota</taxon>
        <taxon>Viridiplantae</taxon>
        <taxon>Chlorophyta</taxon>
        <taxon>core chlorophytes</taxon>
        <taxon>Chlorophyceae</taxon>
        <taxon>CS clade</taxon>
        <taxon>Chlamydomonadales</taxon>
        <taxon>Haematococcaceae</taxon>
        <taxon>Haematococcus</taxon>
    </lineage>
</organism>
<evidence type="ECO:0000313" key="2">
    <source>
        <dbReference type="Proteomes" id="UP000485058"/>
    </source>
</evidence>
<proteinExistence type="predicted"/>
<evidence type="ECO:0000313" key="1">
    <source>
        <dbReference type="EMBL" id="GFH07030.1"/>
    </source>
</evidence>
<keyword evidence="2" id="KW-1185">Reference proteome</keyword>
<gene>
    <name evidence="1" type="ORF">HaLaN_01771</name>
</gene>
<dbReference type="EMBL" id="BLLF01000070">
    <property type="protein sequence ID" value="GFH07030.1"/>
    <property type="molecule type" value="Genomic_DNA"/>
</dbReference>
<comment type="caution">
    <text evidence="1">The sequence shown here is derived from an EMBL/GenBank/DDBJ whole genome shotgun (WGS) entry which is preliminary data.</text>
</comment>
<sequence>MYKVRAIPDADRQLSTWAELDERLGRDDLGHRVLA</sequence>
<name>A0A699YA58_HAELA</name>